<dbReference type="SUPFAM" id="SSF51735">
    <property type="entry name" value="NAD(P)-binding Rossmann-fold domains"/>
    <property type="match status" value="1"/>
</dbReference>
<reference evidence="4" key="2">
    <citation type="submission" date="2022-12" db="EMBL/GenBank/DDBJ databases">
        <authorList>
            <person name="Sun Q."/>
            <person name="Kim S."/>
        </authorList>
    </citation>
    <scope>NUCLEOTIDE SEQUENCE</scope>
    <source>
        <strain evidence="4">KCTC 12344</strain>
    </source>
</reference>
<dbReference type="InterPro" id="IPR002347">
    <property type="entry name" value="SDR_fam"/>
</dbReference>
<keyword evidence="3" id="KW-0560">Oxidoreductase</keyword>
<evidence type="ECO:0000256" key="2">
    <source>
        <dbReference type="ARBA" id="ARBA00022857"/>
    </source>
</evidence>
<evidence type="ECO:0000313" key="5">
    <source>
        <dbReference type="Proteomes" id="UP000619512"/>
    </source>
</evidence>
<dbReference type="PANTHER" id="PTHR43618:SF8">
    <property type="entry name" value="7ALPHA-HYDROXYSTEROID DEHYDROGENASE"/>
    <property type="match status" value="1"/>
</dbReference>
<gene>
    <name evidence="4" type="ORF">GCM10007388_43460</name>
</gene>
<organism evidence="4 5">
    <name type="scientific">Pseudoduganella plicata</name>
    <dbReference type="NCBI Taxonomy" id="321984"/>
    <lineage>
        <taxon>Bacteria</taxon>
        <taxon>Pseudomonadati</taxon>
        <taxon>Pseudomonadota</taxon>
        <taxon>Betaproteobacteria</taxon>
        <taxon>Burkholderiales</taxon>
        <taxon>Oxalobacteraceae</taxon>
        <taxon>Telluria group</taxon>
        <taxon>Pseudoduganella</taxon>
    </lineage>
</organism>
<dbReference type="PRINTS" id="PR00081">
    <property type="entry name" value="GDHRDH"/>
</dbReference>
<proteinExistence type="inferred from homology"/>
<dbReference type="AlphaFoldDB" id="A0AA87Y6U1"/>
<evidence type="ECO:0000313" key="4">
    <source>
        <dbReference type="EMBL" id="GGZ05160.1"/>
    </source>
</evidence>
<dbReference type="NCBIfam" id="NF006070">
    <property type="entry name" value="PRK08213.1"/>
    <property type="match status" value="1"/>
</dbReference>
<dbReference type="Gene3D" id="3.40.50.720">
    <property type="entry name" value="NAD(P)-binding Rossmann-like Domain"/>
    <property type="match status" value="1"/>
</dbReference>
<dbReference type="PANTHER" id="PTHR43618">
    <property type="entry name" value="7-ALPHA-HYDROXYSTEROID DEHYDROGENASE"/>
    <property type="match status" value="1"/>
</dbReference>
<dbReference type="InterPro" id="IPR036291">
    <property type="entry name" value="NAD(P)-bd_dom_sf"/>
</dbReference>
<dbReference type="FunFam" id="3.40.50.720:FF:000084">
    <property type="entry name" value="Short-chain dehydrogenase reductase"/>
    <property type="match status" value="1"/>
</dbReference>
<evidence type="ECO:0000256" key="1">
    <source>
        <dbReference type="ARBA" id="ARBA00006484"/>
    </source>
</evidence>
<dbReference type="InterPro" id="IPR020904">
    <property type="entry name" value="Sc_DH/Rdtase_CS"/>
</dbReference>
<evidence type="ECO:0000256" key="3">
    <source>
        <dbReference type="ARBA" id="ARBA00023002"/>
    </source>
</evidence>
<sequence length="269" mass="27541">MTMTAFENTTVRTTRELFSLEGKTALVTGGSRGLGLQMALALGEQGATVVVAARKQNELDDAVATLTARGITAYAIAADLGQDGAADALAQAAIGKLGHIDILVNNAGASWGAPAEDMPSEAWDKVMNLNVRSVFLLSQAVAKRSMIPRGQGRIINIASIAGLAGNPPGTMKTIAYNTSKGAVINFTRALAGEWGAHGINVNAIAPGFFPSKMSAGVLQAMGDRLMAEAPLGRLGSDEDLKGAVVLFASDAGRHITGQILAVDGGVSAV</sequence>
<accession>A0AA87Y6U1</accession>
<name>A0AA87Y6U1_9BURK</name>
<keyword evidence="2" id="KW-0521">NADP</keyword>
<reference evidence="4" key="1">
    <citation type="journal article" date="2014" name="Int. J. Syst. Evol. Microbiol.">
        <title>Complete genome sequence of Corynebacterium casei LMG S-19264T (=DSM 44701T), isolated from a smear-ripened cheese.</title>
        <authorList>
            <consortium name="US DOE Joint Genome Institute (JGI-PGF)"/>
            <person name="Walter F."/>
            <person name="Albersmeier A."/>
            <person name="Kalinowski J."/>
            <person name="Ruckert C."/>
        </authorList>
    </citation>
    <scope>NUCLEOTIDE SEQUENCE</scope>
    <source>
        <strain evidence="4">KCTC 12344</strain>
    </source>
</reference>
<dbReference type="InterPro" id="IPR052178">
    <property type="entry name" value="Sec_Metab_Biosynth_SDR"/>
</dbReference>
<dbReference type="PROSITE" id="PS00061">
    <property type="entry name" value="ADH_SHORT"/>
    <property type="match status" value="1"/>
</dbReference>
<dbReference type="PRINTS" id="PR00080">
    <property type="entry name" value="SDRFAMILY"/>
</dbReference>
<comment type="caution">
    <text evidence="4">The sequence shown here is derived from an EMBL/GenBank/DDBJ whole genome shotgun (WGS) entry which is preliminary data.</text>
</comment>
<dbReference type="GO" id="GO:0016491">
    <property type="term" value="F:oxidoreductase activity"/>
    <property type="evidence" value="ECO:0007669"/>
    <property type="project" value="UniProtKB-KW"/>
</dbReference>
<dbReference type="Pfam" id="PF13561">
    <property type="entry name" value="adh_short_C2"/>
    <property type="match status" value="1"/>
</dbReference>
<protein>
    <submittedName>
        <fullName evidence="4">Gluconate 5-dehydrogenase</fullName>
    </submittedName>
</protein>
<comment type="similarity">
    <text evidence="1">Belongs to the short-chain dehydrogenases/reductases (SDR) family.</text>
</comment>
<dbReference type="Proteomes" id="UP000619512">
    <property type="component" value="Unassembled WGS sequence"/>
</dbReference>
<dbReference type="EMBL" id="BMWW01000009">
    <property type="protein sequence ID" value="GGZ05160.1"/>
    <property type="molecule type" value="Genomic_DNA"/>
</dbReference>